<feature type="compositionally biased region" description="Polar residues" evidence="3">
    <location>
        <begin position="299"/>
        <end position="308"/>
    </location>
</feature>
<dbReference type="GeneID" id="108742702"/>
<dbReference type="InterPro" id="IPR040370">
    <property type="entry name" value="CCDC74A/CCDC74B/CCDC92"/>
</dbReference>
<keyword evidence="1 2" id="KW-0175">Coiled coil</keyword>
<dbReference type="PANTHER" id="PTHR14882:SF5">
    <property type="entry name" value="COILED-COIL DOMAIN CONTAINING 74A"/>
    <property type="match status" value="1"/>
</dbReference>
<evidence type="ECO:0000313" key="6">
    <source>
        <dbReference type="RefSeq" id="XP_018333507.1"/>
    </source>
</evidence>
<dbReference type="InParanoid" id="A0A1W4XL55"/>
<feature type="region of interest" description="Disordered" evidence="3">
    <location>
        <begin position="200"/>
        <end position="326"/>
    </location>
</feature>
<dbReference type="Pfam" id="PF14916">
    <property type="entry name" value="CCDC92"/>
    <property type="match status" value="1"/>
</dbReference>
<dbReference type="RefSeq" id="XP_018333507.1">
    <property type="nucleotide sequence ID" value="XM_018478005.1"/>
</dbReference>
<evidence type="ECO:0000256" key="1">
    <source>
        <dbReference type="ARBA" id="ARBA00023054"/>
    </source>
</evidence>
<keyword evidence="5" id="KW-1185">Reference proteome</keyword>
<dbReference type="Proteomes" id="UP000192223">
    <property type="component" value="Unplaced"/>
</dbReference>
<dbReference type="AlphaFoldDB" id="A0A1W4XL55"/>
<proteinExistence type="predicted"/>
<dbReference type="InterPro" id="IPR039496">
    <property type="entry name" value="CCDC92/74_N"/>
</dbReference>
<sequence length="326" mass="37150">MASKVMVKLPCTSFAQVNKPGSIKEGLVVTGGRNDNGNYHLEMQNGNKISRIAQLEQNIRFLQQQHQQMLDGLHKEIDNLRCRNRELLFHLIFTKGSVPSPLSTPDEDVESKVSPKNTIPLQVELLEKELTELKLQLQESENQNAYLSAIVEEQKKKLERYARERERDLERVSKPDPELLHKLDDAEALIRRLRRENSELRREQANIPTPSSNSSESYRQRDRGNYHNQRPGSTENKGNRHRNNGGGRSNYKGNWFPPLHTQSYWHGGRASDKGGDDGEAGTSFPNLTQGGGGGHYQNRRGSNNNRYNITDGRKYEGTPNKGKRRS</sequence>
<evidence type="ECO:0000256" key="2">
    <source>
        <dbReference type="SAM" id="Coils"/>
    </source>
</evidence>
<evidence type="ECO:0000313" key="5">
    <source>
        <dbReference type="Proteomes" id="UP000192223"/>
    </source>
</evidence>
<evidence type="ECO:0000259" key="4">
    <source>
        <dbReference type="Pfam" id="PF14916"/>
    </source>
</evidence>
<feature type="compositionally biased region" description="Polar residues" evidence="3">
    <location>
        <begin position="206"/>
        <end position="217"/>
    </location>
</feature>
<feature type="coiled-coil region" evidence="2">
    <location>
        <begin position="45"/>
        <end position="83"/>
    </location>
</feature>
<gene>
    <name evidence="6" type="primary">LOC108742702</name>
</gene>
<name>A0A1W4XL55_AGRPL</name>
<dbReference type="OrthoDB" id="2155209at2759"/>
<reference evidence="6" key="1">
    <citation type="submission" date="2025-08" db="UniProtKB">
        <authorList>
            <consortium name="RefSeq"/>
        </authorList>
    </citation>
    <scope>IDENTIFICATION</scope>
    <source>
        <tissue evidence="6">Entire body</tissue>
    </source>
</reference>
<dbReference type="PANTHER" id="PTHR14882">
    <property type="entry name" value="COILED-COIL DOMAIN-CONTAINING 74A"/>
    <property type="match status" value="1"/>
</dbReference>
<feature type="domain" description="CCDC92/74 N-terminal" evidence="4">
    <location>
        <begin position="50"/>
        <end position="96"/>
    </location>
</feature>
<organism evidence="5 6">
    <name type="scientific">Agrilus planipennis</name>
    <name type="common">Emerald ash borer</name>
    <name type="synonym">Agrilus marcopoli</name>
    <dbReference type="NCBI Taxonomy" id="224129"/>
    <lineage>
        <taxon>Eukaryota</taxon>
        <taxon>Metazoa</taxon>
        <taxon>Ecdysozoa</taxon>
        <taxon>Arthropoda</taxon>
        <taxon>Hexapoda</taxon>
        <taxon>Insecta</taxon>
        <taxon>Pterygota</taxon>
        <taxon>Neoptera</taxon>
        <taxon>Endopterygota</taxon>
        <taxon>Coleoptera</taxon>
        <taxon>Polyphaga</taxon>
        <taxon>Elateriformia</taxon>
        <taxon>Buprestoidea</taxon>
        <taxon>Buprestidae</taxon>
        <taxon>Agrilinae</taxon>
        <taxon>Agrilus</taxon>
    </lineage>
</organism>
<feature type="compositionally biased region" description="Polar residues" evidence="3">
    <location>
        <begin position="226"/>
        <end position="235"/>
    </location>
</feature>
<evidence type="ECO:0000256" key="3">
    <source>
        <dbReference type="SAM" id="MobiDB-lite"/>
    </source>
</evidence>
<accession>A0A1W4XL55</accession>
<protein>
    <submittedName>
        <fullName evidence="6">Coiled-coil domain-containing protein 92</fullName>
    </submittedName>
</protein>
<dbReference type="KEGG" id="apln:108742702"/>